<dbReference type="InterPro" id="IPR029063">
    <property type="entry name" value="SAM-dependent_MTases_sf"/>
</dbReference>
<protein>
    <submittedName>
        <fullName evidence="2">Class I SAM-dependent methyltransferase</fullName>
    </submittedName>
</protein>
<dbReference type="GO" id="GO:0032259">
    <property type="term" value="P:methylation"/>
    <property type="evidence" value="ECO:0007669"/>
    <property type="project" value="UniProtKB-KW"/>
</dbReference>
<dbReference type="RefSeq" id="WP_378127268.1">
    <property type="nucleotide sequence ID" value="NZ_JBHSED010000036.1"/>
</dbReference>
<sequence>MGADNQESSKVNSGYCPICEKETYFYEKGNWLRDEYLCLYCHSIPRERALVHVLNQFENNWRNLIIHESSPGGASADYLKNNCKSYTDSHFFPNINLGEYYNGVRCENLESLTFDSESIDIFITQDVFEHVMNPIEAFKEIERVLKIGGVHIFTVPIYTKLDKTVQRARIVNNEVEHILEPDYHGNPIDKNGSLVTYEYGLDITKFFSNAISTTIYLEKNRQLGLDGEFLHVLICRKN</sequence>
<reference evidence="3" key="1">
    <citation type="journal article" date="2019" name="Int. J. Syst. Evol. Microbiol.">
        <title>The Global Catalogue of Microorganisms (GCM) 10K type strain sequencing project: providing services to taxonomists for standard genome sequencing and annotation.</title>
        <authorList>
            <consortium name="The Broad Institute Genomics Platform"/>
            <consortium name="The Broad Institute Genome Sequencing Center for Infectious Disease"/>
            <person name="Wu L."/>
            <person name="Ma J."/>
        </authorList>
    </citation>
    <scope>NUCLEOTIDE SEQUENCE [LARGE SCALE GENOMIC DNA]</scope>
    <source>
        <strain evidence="3">CGMCC 4.1641</strain>
    </source>
</reference>
<evidence type="ECO:0000313" key="3">
    <source>
        <dbReference type="Proteomes" id="UP001595755"/>
    </source>
</evidence>
<comment type="caution">
    <text evidence="2">The sequence shown here is derived from an EMBL/GenBank/DDBJ whole genome shotgun (WGS) entry which is preliminary data.</text>
</comment>
<evidence type="ECO:0000313" key="2">
    <source>
        <dbReference type="EMBL" id="MFC4305263.1"/>
    </source>
</evidence>
<dbReference type="Pfam" id="PF08241">
    <property type="entry name" value="Methyltransf_11"/>
    <property type="match status" value="1"/>
</dbReference>
<name>A0ABV8SCG9_9BACL</name>
<dbReference type="Proteomes" id="UP001595755">
    <property type="component" value="Unassembled WGS sequence"/>
</dbReference>
<feature type="domain" description="Methyltransferase type 11" evidence="1">
    <location>
        <begin position="104"/>
        <end position="153"/>
    </location>
</feature>
<keyword evidence="2" id="KW-0808">Transferase</keyword>
<dbReference type="Gene3D" id="3.40.50.150">
    <property type="entry name" value="Vaccinia Virus protein VP39"/>
    <property type="match status" value="1"/>
</dbReference>
<organism evidence="2 3">
    <name type="scientific">Cohnella boryungensis</name>
    <dbReference type="NCBI Taxonomy" id="768479"/>
    <lineage>
        <taxon>Bacteria</taxon>
        <taxon>Bacillati</taxon>
        <taxon>Bacillota</taxon>
        <taxon>Bacilli</taxon>
        <taxon>Bacillales</taxon>
        <taxon>Paenibacillaceae</taxon>
        <taxon>Cohnella</taxon>
    </lineage>
</organism>
<accession>A0ABV8SCG9</accession>
<dbReference type="InterPro" id="IPR013216">
    <property type="entry name" value="Methyltransf_11"/>
</dbReference>
<keyword evidence="3" id="KW-1185">Reference proteome</keyword>
<gene>
    <name evidence="2" type="ORF">ACFO1S_17665</name>
</gene>
<evidence type="ECO:0000259" key="1">
    <source>
        <dbReference type="Pfam" id="PF08241"/>
    </source>
</evidence>
<keyword evidence="2" id="KW-0489">Methyltransferase</keyword>
<dbReference type="EMBL" id="JBHSED010000036">
    <property type="protein sequence ID" value="MFC4305263.1"/>
    <property type="molecule type" value="Genomic_DNA"/>
</dbReference>
<dbReference type="GO" id="GO:0008168">
    <property type="term" value="F:methyltransferase activity"/>
    <property type="evidence" value="ECO:0007669"/>
    <property type="project" value="UniProtKB-KW"/>
</dbReference>
<proteinExistence type="predicted"/>
<dbReference type="SUPFAM" id="SSF53335">
    <property type="entry name" value="S-adenosyl-L-methionine-dependent methyltransferases"/>
    <property type="match status" value="1"/>
</dbReference>